<evidence type="ECO:0000256" key="1">
    <source>
        <dbReference type="ARBA" id="ARBA00022553"/>
    </source>
</evidence>
<reference evidence="6 7" key="1">
    <citation type="submission" date="2018-08" db="EMBL/GenBank/DDBJ databases">
        <title>Genomic Encyclopedia of Type Strains, Phase III (KMG-III): the genomes of soil and plant-associated and newly described type strains.</title>
        <authorList>
            <person name="Whitman W."/>
        </authorList>
    </citation>
    <scope>NUCLEOTIDE SEQUENCE [LARGE SCALE GENOMIC DNA]</scope>
    <source>
        <strain evidence="6 7">CGMCC 1.10966</strain>
    </source>
</reference>
<dbReference type="Gene3D" id="1.20.120.160">
    <property type="entry name" value="HPT domain"/>
    <property type="match status" value="1"/>
</dbReference>
<dbReference type="EMBL" id="QTTN01000029">
    <property type="protein sequence ID" value="REE70527.1"/>
    <property type="molecule type" value="Genomic_DNA"/>
</dbReference>
<feature type="modified residue" description="4-aspartylphosphate" evidence="3">
    <location>
        <position position="92"/>
    </location>
</feature>
<dbReference type="InterPro" id="IPR001789">
    <property type="entry name" value="Sig_transdc_resp-reg_receiver"/>
</dbReference>
<dbReference type="InterPro" id="IPR036641">
    <property type="entry name" value="HPT_dom_sf"/>
</dbReference>
<evidence type="ECO:0000256" key="2">
    <source>
        <dbReference type="PROSITE-ProRule" id="PRU00110"/>
    </source>
</evidence>
<dbReference type="InterPro" id="IPR011006">
    <property type="entry name" value="CheY-like_superfamily"/>
</dbReference>
<dbReference type="PANTHER" id="PTHR45339:SF3">
    <property type="entry name" value="HISTIDINE KINASE"/>
    <property type="match status" value="1"/>
</dbReference>
<dbReference type="GO" id="GO:0000160">
    <property type="term" value="P:phosphorelay signal transduction system"/>
    <property type="evidence" value="ECO:0007669"/>
    <property type="project" value="InterPro"/>
</dbReference>
<organism evidence="6 7">
    <name type="scientific">Paenibacillus taihuensis</name>
    <dbReference type="NCBI Taxonomy" id="1156355"/>
    <lineage>
        <taxon>Bacteria</taxon>
        <taxon>Bacillati</taxon>
        <taxon>Bacillota</taxon>
        <taxon>Bacilli</taxon>
        <taxon>Bacillales</taxon>
        <taxon>Paenibacillaceae</taxon>
        <taxon>Paenibacillus</taxon>
    </lineage>
</organism>
<evidence type="ECO:0000256" key="3">
    <source>
        <dbReference type="PROSITE-ProRule" id="PRU00169"/>
    </source>
</evidence>
<gene>
    <name evidence="6" type="ORF">A8990_12912</name>
</gene>
<dbReference type="Pfam" id="PF01627">
    <property type="entry name" value="Hpt"/>
    <property type="match status" value="1"/>
</dbReference>
<proteinExistence type="predicted"/>
<protein>
    <submittedName>
        <fullName evidence="6">Polar amino acid transport system substrate-binding protein</fullName>
    </submittedName>
</protein>
<feature type="modified residue" description="4-aspartylphosphate" evidence="3">
    <location>
        <position position="235"/>
    </location>
</feature>
<dbReference type="GO" id="GO:0005524">
    <property type="term" value="F:ATP binding"/>
    <property type="evidence" value="ECO:0007669"/>
    <property type="project" value="UniProtKB-KW"/>
</dbReference>
<dbReference type="CDD" id="cd17546">
    <property type="entry name" value="REC_hyHK_CKI1_RcsC-like"/>
    <property type="match status" value="1"/>
</dbReference>
<dbReference type="PROSITE" id="PS50894">
    <property type="entry name" value="HPT"/>
    <property type="match status" value="1"/>
</dbReference>
<evidence type="ECO:0000259" key="5">
    <source>
        <dbReference type="PROSITE" id="PS50894"/>
    </source>
</evidence>
<keyword evidence="1 3" id="KW-0597">Phosphoprotein</keyword>
<feature type="domain" description="HPt" evidence="5">
    <location>
        <begin position="343"/>
        <end position="438"/>
    </location>
</feature>
<dbReference type="Pfam" id="PF00072">
    <property type="entry name" value="Response_reg"/>
    <property type="match status" value="2"/>
</dbReference>
<dbReference type="CDD" id="cd00156">
    <property type="entry name" value="REC"/>
    <property type="match status" value="1"/>
</dbReference>
<dbReference type="PROSITE" id="PS50110">
    <property type="entry name" value="RESPONSE_REGULATORY"/>
    <property type="match status" value="2"/>
</dbReference>
<dbReference type="GO" id="GO:0005886">
    <property type="term" value="C:plasma membrane"/>
    <property type="evidence" value="ECO:0007669"/>
    <property type="project" value="UniProtKB-SubCell"/>
</dbReference>
<keyword evidence="7" id="KW-1185">Reference proteome</keyword>
<dbReference type="PANTHER" id="PTHR45339">
    <property type="entry name" value="HYBRID SIGNAL TRANSDUCTION HISTIDINE KINASE J"/>
    <property type="match status" value="1"/>
</dbReference>
<dbReference type="AlphaFoldDB" id="A0A3D9QX13"/>
<comment type="caution">
    <text evidence="6">The sequence shown here is derived from an EMBL/GenBank/DDBJ whole genome shotgun (WGS) entry which is preliminary data.</text>
</comment>
<name>A0A3D9QX13_9BACL</name>
<evidence type="ECO:0000313" key="6">
    <source>
        <dbReference type="EMBL" id="REE70527.1"/>
    </source>
</evidence>
<evidence type="ECO:0000313" key="7">
    <source>
        <dbReference type="Proteomes" id="UP000256304"/>
    </source>
</evidence>
<dbReference type="Gene3D" id="3.40.50.2300">
    <property type="match status" value="2"/>
</dbReference>
<dbReference type="Proteomes" id="UP000256304">
    <property type="component" value="Unassembled WGS sequence"/>
</dbReference>
<feature type="domain" description="Response regulatory" evidence="4">
    <location>
        <begin position="186"/>
        <end position="301"/>
    </location>
</feature>
<accession>A0A3D9QX13</accession>
<evidence type="ECO:0000259" key="4">
    <source>
        <dbReference type="PROSITE" id="PS50110"/>
    </source>
</evidence>
<feature type="domain" description="Response regulatory" evidence="4">
    <location>
        <begin position="43"/>
        <end position="159"/>
    </location>
</feature>
<dbReference type="SMART" id="SM00448">
    <property type="entry name" value="REC"/>
    <property type="match status" value="2"/>
</dbReference>
<sequence length="442" mass="50515">MGGTTHVESKAGEGSRFSFDARFEYSTMNAFVPDKELGFKFLRVLLICDHAEMNVVLQNQLEQLKFIVRVAKTENEVLQKYSNNRYDLVLIDWSLKEGDPFELAAKFKFEHAAPAQVLVMVSAYHEQRLHELDSRGVFEKIIYYPISQSQLFNEICSLYKTQISQKHIIAQDQDRKERFNLLRHSHILLVEDNEINQEVAKAILSDMDIQLDVANNGAEAVAMAGLVPYDAILMDLQMPVMDGYEATRLIREKLGGDTPIIAMTADAMKGIKERVLEVGMDAYITKPFDSIELFSVLQRVIQSSRLRGGQRQVAAAFESEQEEQEGAVQVLQVEKAVSRLGNNKHLYRQLLQEFMTEHGDSLDWIRYAIDRRELENAQFLAHKLKEAAIFIGAYELAIAVEKVEYALINQENPSFALTIMQHKFEEALASIEGEISKVRYRR</sequence>
<feature type="modified residue" description="Phosphohistidine" evidence="2">
    <location>
        <position position="382"/>
    </location>
</feature>
<dbReference type="SUPFAM" id="SSF52172">
    <property type="entry name" value="CheY-like"/>
    <property type="match status" value="2"/>
</dbReference>
<dbReference type="SUPFAM" id="SSF47226">
    <property type="entry name" value="Histidine-containing phosphotransfer domain, HPT domain"/>
    <property type="match status" value="1"/>
</dbReference>
<dbReference type="InterPro" id="IPR008207">
    <property type="entry name" value="Sig_transdc_His_kin_Hpt_dom"/>
</dbReference>
<dbReference type="RefSeq" id="WP_281272518.1">
    <property type="nucleotide sequence ID" value="NZ_QTTN01000029.1"/>
</dbReference>